<dbReference type="RefSeq" id="WP_193518619.1">
    <property type="nucleotide sequence ID" value="NZ_BMXL01000037.1"/>
</dbReference>
<comment type="caution">
    <text evidence="2">The sequence shown here is derived from an EMBL/GenBank/DDBJ whole genome shotgun (WGS) entry which is preliminary data.</text>
</comment>
<evidence type="ECO:0000313" key="3">
    <source>
        <dbReference type="Proteomes" id="UP000654947"/>
    </source>
</evidence>
<dbReference type="Gene3D" id="1.10.3300.10">
    <property type="entry name" value="Jann2411-like domain"/>
    <property type="match status" value="1"/>
</dbReference>
<keyword evidence="3" id="KW-1185">Reference proteome</keyword>
<dbReference type="SUPFAM" id="SSF160904">
    <property type="entry name" value="Jann2411-like"/>
    <property type="match status" value="1"/>
</dbReference>
<dbReference type="EMBL" id="BMXL01000037">
    <property type="protein sequence ID" value="GHD36062.1"/>
    <property type="molecule type" value="Genomic_DNA"/>
</dbReference>
<dbReference type="PANTHER" id="PTHR35525:SF3">
    <property type="entry name" value="BLL6575 PROTEIN"/>
    <property type="match status" value="1"/>
</dbReference>
<reference evidence="2 3" key="1">
    <citation type="journal article" date="2014" name="Int. J. Syst. Evol. Microbiol.">
        <title>Complete genome sequence of Corynebacterium casei LMG S-19264T (=DSM 44701T), isolated from a smear-ripened cheese.</title>
        <authorList>
            <consortium name="US DOE Joint Genome Institute (JGI-PGF)"/>
            <person name="Walter F."/>
            <person name="Albersmeier A."/>
            <person name="Kalinowski J."/>
            <person name="Ruckert C."/>
        </authorList>
    </citation>
    <scope>NUCLEOTIDE SEQUENCE [LARGE SCALE GENOMIC DNA]</scope>
    <source>
        <strain evidence="2 3">KCTC 19473</strain>
    </source>
</reference>
<evidence type="ECO:0000313" key="2">
    <source>
        <dbReference type="EMBL" id="GHD36062.1"/>
    </source>
</evidence>
<dbReference type="PANTHER" id="PTHR35525">
    <property type="entry name" value="BLL6575 PROTEIN"/>
    <property type="match status" value="1"/>
</dbReference>
<proteinExistence type="predicted"/>
<accession>A0A919CLI4</accession>
<feature type="domain" description="Zinc finger CGNR" evidence="1">
    <location>
        <begin position="158"/>
        <end position="195"/>
    </location>
</feature>
<dbReference type="Pfam" id="PF11706">
    <property type="entry name" value="zf-CGNR"/>
    <property type="match status" value="1"/>
</dbReference>
<dbReference type="Pfam" id="PF07336">
    <property type="entry name" value="ABATE"/>
    <property type="match status" value="1"/>
</dbReference>
<dbReference type="AlphaFoldDB" id="A0A919CLI4"/>
<dbReference type="InterPro" id="IPR010852">
    <property type="entry name" value="ABATE"/>
</dbReference>
<dbReference type="InterPro" id="IPR023286">
    <property type="entry name" value="ABATE_dom_sf"/>
</dbReference>
<organism evidence="2 3">
    <name type="scientific">Nocardiopsis kunsanensis</name>
    <dbReference type="NCBI Taxonomy" id="141693"/>
    <lineage>
        <taxon>Bacteria</taxon>
        <taxon>Bacillati</taxon>
        <taxon>Actinomycetota</taxon>
        <taxon>Actinomycetes</taxon>
        <taxon>Streptosporangiales</taxon>
        <taxon>Nocardiopsidaceae</taxon>
        <taxon>Nocardiopsis</taxon>
    </lineage>
</organism>
<gene>
    <name evidence="2" type="ORF">GCM10007147_43090</name>
</gene>
<protein>
    <recommendedName>
        <fullName evidence="1">Zinc finger CGNR domain-containing protein</fullName>
    </recommendedName>
</protein>
<sequence length="203" mass="22003">MSVLSSRIALPLPPAPGAEEHPALELANSRLTLPAKRVVDALETPEASTAWLVDRGLTGPDQPLQDYCASRLTGLRTRVRELLRAHTVGGRPDPAALAAVNDAMRLAATAQPVAWDERSGLHRVQLHSTTLAVEHAMAQLADDAAALLTGPDAELLVHCEASSCNRFLLRTHARRQWCSTRCGDRVRAARAYARRTERAAVDE</sequence>
<name>A0A919CLI4_9ACTN</name>
<evidence type="ECO:0000259" key="1">
    <source>
        <dbReference type="Pfam" id="PF11706"/>
    </source>
</evidence>
<dbReference type="InterPro" id="IPR021005">
    <property type="entry name" value="Znf_CGNR"/>
</dbReference>
<dbReference type="Proteomes" id="UP000654947">
    <property type="component" value="Unassembled WGS sequence"/>
</dbReference>